<evidence type="ECO:0000256" key="8">
    <source>
        <dbReference type="ARBA" id="ARBA00022827"/>
    </source>
</evidence>
<dbReference type="Proteomes" id="UP000571582">
    <property type="component" value="Unassembled WGS sequence"/>
</dbReference>
<keyword evidence="6" id="KW-0812">Transmembrane</keyword>
<comment type="subcellular location">
    <subcellularLocation>
        <location evidence="2">Endoplasmic reticulum membrane</location>
        <topology evidence="2">Single-pass membrane protein</topology>
    </subcellularLocation>
</comment>
<dbReference type="PIRSF" id="PIRSF000332">
    <property type="entry name" value="FMO"/>
    <property type="match status" value="1"/>
</dbReference>
<dbReference type="Pfam" id="PF00743">
    <property type="entry name" value="FMO-like"/>
    <property type="match status" value="1"/>
</dbReference>
<keyword evidence="12 24" id="KW-0503">Monooxygenase</keyword>
<keyword evidence="5" id="KW-0285">Flavoprotein</keyword>
<dbReference type="FunFam" id="3.50.50.60:FF:000159">
    <property type="entry name" value="Dimethylaniline monooxygenase [N-oxide-forming]"/>
    <property type="match status" value="1"/>
</dbReference>
<evidence type="ECO:0000313" key="25">
    <source>
        <dbReference type="Proteomes" id="UP000571582"/>
    </source>
</evidence>
<evidence type="ECO:0000256" key="1">
    <source>
        <dbReference type="ARBA" id="ARBA00001974"/>
    </source>
</evidence>
<evidence type="ECO:0000256" key="20">
    <source>
        <dbReference type="ARBA" id="ARBA00047338"/>
    </source>
</evidence>
<keyword evidence="9" id="KW-0521">NADP</keyword>
<evidence type="ECO:0000256" key="17">
    <source>
        <dbReference type="ARBA" id="ARBA00034554"/>
    </source>
</evidence>
<dbReference type="GO" id="GO:0050660">
    <property type="term" value="F:flavin adenine dinucleotide binding"/>
    <property type="evidence" value="ECO:0007669"/>
    <property type="project" value="InterPro"/>
</dbReference>
<reference evidence="24 25" key="1">
    <citation type="submission" date="2019-09" db="EMBL/GenBank/DDBJ databases">
        <title>Bird 10,000 Genomes (B10K) Project - Family phase.</title>
        <authorList>
            <person name="Zhang G."/>
        </authorList>
    </citation>
    <scope>NUCLEOTIDE SEQUENCE [LARGE SCALE GENOMIC DNA]</scope>
    <source>
        <strain evidence="24">B10K-DU-001-15</strain>
        <tissue evidence="24">Muscle</tissue>
    </source>
</reference>
<keyword evidence="8" id="KW-0274">FAD</keyword>
<evidence type="ECO:0000256" key="4">
    <source>
        <dbReference type="ARBA" id="ARBA00012850"/>
    </source>
</evidence>
<evidence type="ECO:0000256" key="19">
    <source>
        <dbReference type="ARBA" id="ARBA00045957"/>
    </source>
</evidence>
<accession>A0A7L2BNU8</accession>
<evidence type="ECO:0000256" key="10">
    <source>
        <dbReference type="ARBA" id="ARBA00022989"/>
    </source>
</evidence>
<evidence type="ECO:0000256" key="18">
    <source>
        <dbReference type="ARBA" id="ARBA00034561"/>
    </source>
</evidence>
<evidence type="ECO:0000256" key="13">
    <source>
        <dbReference type="ARBA" id="ARBA00023136"/>
    </source>
</evidence>
<sequence length="490" mass="54852">AGMRVAVVGAGVSGLAATKCCLDEGLEPTCFEQSQDIGGVWRYTEHIEAGRPSLYPSVISNTSKEMSAFSDFPFPEHFPVFLPNALLLDYLRRYAERFGLREHIRLGTTVVSIRKHPDFATTGQWNVVTEAGGKQTSDVFDAVMVCSGNFSEPSLPLHCFPGTRFRGQYFHSRQYKHPDVFQGKRVLVVGMGNSGVDIAVEASRVAAKVTISTTRGAWLLSRVFDHGYPWDMVLNTRLMSLIKTNLPGPLSWWFINYKVNRWFNHRNYGLQPDNRYFLPILNDDLPSYILTGRITIKPGVKEFKDNSVLFHNCPEEEPIDIVVFCTGYNISFPFLEESVVRVENKHASLYKYVFPTHLQKPTLAVVGLIRPLGAIMPVAEMQARWVSRVFKGRGANVSPPVPQNAAQTGHWLVYLDTLASFIGAKPSVLGLLCTDPWLALTIFFGPCSPYQYRLGGPGRWQGARQAILTQWDRVLKPTRTRVPAASSSSF</sequence>
<dbReference type="PRINTS" id="PR01121">
    <property type="entry name" value="FMOXYGENASE1"/>
</dbReference>
<keyword evidence="25" id="KW-1185">Reference proteome</keyword>
<protein>
    <recommendedName>
        <fullName evidence="16">Flavin-containing monooxygenase 1</fullName>
        <ecNumber evidence="15">1.14.13.148</ecNumber>
        <ecNumber evidence="4">1.14.13.8</ecNumber>
    </recommendedName>
    <alternativeName>
        <fullName evidence="18">Dimethylaniline monooxygenase [N-oxide-forming] 1</fullName>
    </alternativeName>
    <alternativeName>
        <fullName evidence="14">Dimethylaniline oxidase 1</fullName>
    </alternativeName>
    <alternativeName>
        <fullName evidence="17">Trimethylamine monooxygenase</fullName>
    </alternativeName>
</protein>
<dbReference type="GO" id="GO:0004499">
    <property type="term" value="F:N,N-dimethylaniline monooxygenase activity"/>
    <property type="evidence" value="ECO:0007669"/>
    <property type="project" value="InterPro"/>
</dbReference>
<feature type="non-terminal residue" evidence="24">
    <location>
        <position position="490"/>
    </location>
</feature>
<comment type="catalytic activity">
    <reaction evidence="20">
        <text>hypotaurine + NADH + O2 + H(+) = taurine + NAD(+) + H2O</text>
        <dbReference type="Rhea" id="RHEA:74111"/>
        <dbReference type="ChEBI" id="CHEBI:15377"/>
        <dbReference type="ChEBI" id="CHEBI:15378"/>
        <dbReference type="ChEBI" id="CHEBI:15379"/>
        <dbReference type="ChEBI" id="CHEBI:57540"/>
        <dbReference type="ChEBI" id="CHEBI:57853"/>
        <dbReference type="ChEBI" id="CHEBI:57945"/>
        <dbReference type="ChEBI" id="CHEBI:507393"/>
        <dbReference type="EC" id="1.14.13.8"/>
    </reaction>
    <physiologicalReaction direction="left-to-right" evidence="20">
        <dbReference type="Rhea" id="RHEA:74112"/>
    </physiologicalReaction>
</comment>
<evidence type="ECO:0000256" key="12">
    <source>
        <dbReference type="ARBA" id="ARBA00023033"/>
    </source>
</evidence>
<evidence type="ECO:0000256" key="2">
    <source>
        <dbReference type="ARBA" id="ARBA00004389"/>
    </source>
</evidence>
<comment type="cofactor">
    <cofactor evidence="1">
        <name>FAD</name>
        <dbReference type="ChEBI" id="CHEBI:57692"/>
    </cofactor>
</comment>
<comment type="catalytic activity">
    <reaction evidence="22">
        <text>trimethylamine + NADPH + O2 = trimethylamine N-oxide + NADP(+) + H2O</text>
        <dbReference type="Rhea" id="RHEA:31979"/>
        <dbReference type="ChEBI" id="CHEBI:15377"/>
        <dbReference type="ChEBI" id="CHEBI:15379"/>
        <dbReference type="ChEBI" id="CHEBI:15724"/>
        <dbReference type="ChEBI" id="CHEBI:57783"/>
        <dbReference type="ChEBI" id="CHEBI:58349"/>
        <dbReference type="ChEBI" id="CHEBI:58389"/>
        <dbReference type="EC" id="1.14.13.148"/>
    </reaction>
    <physiologicalReaction direction="left-to-right" evidence="22">
        <dbReference type="Rhea" id="RHEA:31980"/>
    </physiologicalReaction>
</comment>
<evidence type="ECO:0000256" key="15">
    <source>
        <dbReference type="ARBA" id="ARBA00034528"/>
    </source>
</evidence>
<dbReference type="PANTHER" id="PTHR23023">
    <property type="entry name" value="DIMETHYLANILINE MONOOXYGENASE"/>
    <property type="match status" value="1"/>
</dbReference>
<keyword evidence="7" id="KW-0256">Endoplasmic reticulum</keyword>
<dbReference type="GO" id="GO:0005789">
    <property type="term" value="C:endoplasmic reticulum membrane"/>
    <property type="evidence" value="ECO:0007669"/>
    <property type="project" value="UniProtKB-SubCell"/>
</dbReference>
<gene>
    <name evidence="24" type="primary">Fmo1</name>
    <name evidence="24" type="ORF">ALACHE_R07774</name>
</gene>
<evidence type="ECO:0000256" key="5">
    <source>
        <dbReference type="ARBA" id="ARBA00022630"/>
    </source>
</evidence>
<dbReference type="InterPro" id="IPR020946">
    <property type="entry name" value="Flavin_mOase-like"/>
</dbReference>
<comment type="catalytic activity">
    <reaction evidence="21">
        <text>hypotaurine + NADPH + O2 + H(+) = taurine + NADP(+) + H2O</text>
        <dbReference type="Rhea" id="RHEA:69819"/>
        <dbReference type="ChEBI" id="CHEBI:15377"/>
        <dbReference type="ChEBI" id="CHEBI:15378"/>
        <dbReference type="ChEBI" id="CHEBI:15379"/>
        <dbReference type="ChEBI" id="CHEBI:57783"/>
        <dbReference type="ChEBI" id="CHEBI:57853"/>
        <dbReference type="ChEBI" id="CHEBI:58349"/>
        <dbReference type="ChEBI" id="CHEBI:507393"/>
        <dbReference type="EC" id="1.14.13.8"/>
    </reaction>
    <physiologicalReaction direction="left-to-right" evidence="21">
        <dbReference type="Rhea" id="RHEA:69820"/>
    </physiologicalReaction>
</comment>
<evidence type="ECO:0000256" key="23">
    <source>
        <dbReference type="ARBA" id="ARBA00049443"/>
    </source>
</evidence>
<dbReference type="InterPro" id="IPR000960">
    <property type="entry name" value="Flavin_mOase"/>
</dbReference>
<comment type="similarity">
    <text evidence="3">Belongs to the FMO family.</text>
</comment>
<dbReference type="EMBL" id="VWYE01008784">
    <property type="protein sequence ID" value="NXQ27425.1"/>
    <property type="molecule type" value="Genomic_DNA"/>
</dbReference>
<dbReference type="SUPFAM" id="SSF51905">
    <property type="entry name" value="FAD/NAD(P)-binding domain"/>
    <property type="match status" value="2"/>
</dbReference>
<keyword evidence="11" id="KW-0560">Oxidoreductase</keyword>
<evidence type="ECO:0000256" key="6">
    <source>
        <dbReference type="ARBA" id="ARBA00022692"/>
    </source>
</evidence>
<feature type="non-terminal residue" evidence="24">
    <location>
        <position position="1"/>
    </location>
</feature>
<dbReference type="EC" id="1.14.13.8" evidence="4"/>
<evidence type="ECO:0000256" key="3">
    <source>
        <dbReference type="ARBA" id="ARBA00009183"/>
    </source>
</evidence>
<dbReference type="GO" id="GO:0034899">
    <property type="term" value="F:trimethylamine monooxygenase activity"/>
    <property type="evidence" value="ECO:0007669"/>
    <property type="project" value="UniProtKB-EC"/>
</dbReference>
<proteinExistence type="inferred from homology"/>
<organism evidence="24 25">
    <name type="scientific">Alaudala cheleensis</name>
    <name type="common">Asian short-toed lark</name>
    <dbReference type="NCBI Taxonomy" id="670337"/>
    <lineage>
        <taxon>Eukaryota</taxon>
        <taxon>Metazoa</taxon>
        <taxon>Chordata</taxon>
        <taxon>Craniata</taxon>
        <taxon>Vertebrata</taxon>
        <taxon>Euteleostomi</taxon>
        <taxon>Archelosauria</taxon>
        <taxon>Archosauria</taxon>
        <taxon>Dinosauria</taxon>
        <taxon>Saurischia</taxon>
        <taxon>Theropoda</taxon>
        <taxon>Coelurosauria</taxon>
        <taxon>Aves</taxon>
        <taxon>Neognathae</taxon>
        <taxon>Neoaves</taxon>
        <taxon>Telluraves</taxon>
        <taxon>Australaves</taxon>
        <taxon>Passeriformes</taxon>
        <taxon>Sylvioidea</taxon>
        <taxon>Alaudidae</taxon>
        <taxon>Alaudala</taxon>
    </lineage>
</organism>
<dbReference type="EC" id="1.14.13.148" evidence="15"/>
<evidence type="ECO:0000256" key="14">
    <source>
        <dbReference type="ARBA" id="ARBA00029725"/>
    </source>
</evidence>
<dbReference type="AlphaFoldDB" id="A0A7L2BNU8"/>
<evidence type="ECO:0000256" key="9">
    <source>
        <dbReference type="ARBA" id="ARBA00022857"/>
    </source>
</evidence>
<dbReference type="InterPro" id="IPR050346">
    <property type="entry name" value="FMO-like"/>
</dbReference>
<keyword evidence="13" id="KW-0472">Membrane</keyword>
<evidence type="ECO:0000313" key="24">
    <source>
        <dbReference type="EMBL" id="NXQ27425.1"/>
    </source>
</evidence>
<name>A0A7L2BNU8_9PASS</name>
<dbReference type="PRINTS" id="PR00370">
    <property type="entry name" value="FMOXYGENASE"/>
</dbReference>
<evidence type="ECO:0000256" key="11">
    <source>
        <dbReference type="ARBA" id="ARBA00023002"/>
    </source>
</evidence>
<dbReference type="InterPro" id="IPR002253">
    <property type="entry name" value="Flavin_mOase_1"/>
</dbReference>
<evidence type="ECO:0000256" key="16">
    <source>
        <dbReference type="ARBA" id="ARBA00034536"/>
    </source>
</evidence>
<comment type="caution">
    <text evidence="24">The sequence shown here is derived from an EMBL/GenBank/DDBJ whole genome shotgun (WGS) entry which is preliminary data.</text>
</comment>
<comment type="function">
    <text evidence="19">Broad spectrum monooxygenase that catalyzes the oxygenation of a wide variety of nitrogen- and sulfur-containing compounds including xenobiotics. Catalyzes the S-oxygenation of hypotaurine to produce taurine, an organic osmolyte involved in cell volume regulation as well as a variety of cytoprotective and developmental processes. In vitro, catalyzes the N-oxygenation of trimethylamine (TMA) to produce trimethylamine N-oxide (TMAO) and could therefore participate to the detoxification of this compound that is generated by the action of gut microbiota from dietary precursors such as choline, choline containing compounds, betaine or L-carnitine.</text>
</comment>
<dbReference type="Gene3D" id="3.50.50.60">
    <property type="entry name" value="FAD/NAD(P)-binding domain"/>
    <property type="match status" value="1"/>
</dbReference>
<dbReference type="InterPro" id="IPR036188">
    <property type="entry name" value="FAD/NAD-bd_sf"/>
</dbReference>
<keyword evidence="10" id="KW-1133">Transmembrane helix</keyword>
<evidence type="ECO:0000256" key="22">
    <source>
        <dbReference type="ARBA" id="ARBA00048088"/>
    </source>
</evidence>
<comment type="catalytic activity">
    <reaction evidence="23">
        <text>N,N-dimethylaniline + NADPH + O2 + H(+) = N,N-dimethylaniline N-oxide + NADP(+) + H2O</text>
        <dbReference type="Rhea" id="RHEA:24468"/>
        <dbReference type="ChEBI" id="CHEBI:15377"/>
        <dbReference type="ChEBI" id="CHEBI:15378"/>
        <dbReference type="ChEBI" id="CHEBI:15379"/>
        <dbReference type="ChEBI" id="CHEBI:16269"/>
        <dbReference type="ChEBI" id="CHEBI:17735"/>
        <dbReference type="ChEBI" id="CHEBI:57783"/>
        <dbReference type="ChEBI" id="CHEBI:58349"/>
        <dbReference type="EC" id="1.14.13.8"/>
    </reaction>
    <physiologicalReaction direction="left-to-right" evidence="23">
        <dbReference type="Rhea" id="RHEA:24469"/>
    </physiologicalReaction>
</comment>
<evidence type="ECO:0000256" key="21">
    <source>
        <dbReference type="ARBA" id="ARBA00048041"/>
    </source>
</evidence>
<evidence type="ECO:0000256" key="7">
    <source>
        <dbReference type="ARBA" id="ARBA00022824"/>
    </source>
</evidence>
<dbReference type="GO" id="GO:0050661">
    <property type="term" value="F:NADP binding"/>
    <property type="evidence" value="ECO:0007669"/>
    <property type="project" value="InterPro"/>
</dbReference>